<dbReference type="OrthoDB" id="10251219at2759"/>
<dbReference type="GeneID" id="20237100"/>
<dbReference type="HOGENOM" id="CLU_053217_0_0_1"/>
<proteinExistence type="predicted"/>
<evidence type="ECO:0000256" key="5">
    <source>
        <dbReference type="SAM" id="Phobius"/>
    </source>
</evidence>
<dbReference type="GO" id="GO:0030308">
    <property type="term" value="P:negative regulation of cell growth"/>
    <property type="evidence" value="ECO:0007669"/>
    <property type="project" value="TreeGrafter"/>
</dbReference>
<name>V4B5K4_LOTGI</name>
<protein>
    <recommendedName>
        <fullName evidence="6">RING-type domain-containing protein</fullName>
    </recommendedName>
</protein>
<keyword evidence="1" id="KW-0479">Metal-binding</keyword>
<evidence type="ECO:0000313" key="7">
    <source>
        <dbReference type="EMBL" id="ESP02821.1"/>
    </source>
</evidence>
<evidence type="ECO:0000256" key="1">
    <source>
        <dbReference type="ARBA" id="ARBA00022723"/>
    </source>
</evidence>
<dbReference type="PROSITE" id="PS50089">
    <property type="entry name" value="ZF_RING_2"/>
    <property type="match status" value="1"/>
</dbReference>
<feature type="domain" description="RING-type" evidence="6">
    <location>
        <begin position="246"/>
        <end position="281"/>
    </location>
</feature>
<dbReference type="Pfam" id="PF13920">
    <property type="entry name" value="zf-C3HC4_3"/>
    <property type="match status" value="1"/>
</dbReference>
<dbReference type="PANTHER" id="PTHR15379:SF2">
    <property type="entry name" value="CELL GROWTH REGULATOR WITH RING FINGER DOMAIN PROTEIN 1"/>
    <property type="match status" value="1"/>
</dbReference>
<keyword evidence="5" id="KW-1133">Transmembrane helix</keyword>
<keyword evidence="5" id="KW-0472">Membrane</keyword>
<evidence type="ECO:0000256" key="4">
    <source>
        <dbReference type="PROSITE-ProRule" id="PRU00175"/>
    </source>
</evidence>
<evidence type="ECO:0000259" key="6">
    <source>
        <dbReference type="PROSITE" id="PS50089"/>
    </source>
</evidence>
<dbReference type="InterPro" id="IPR001841">
    <property type="entry name" value="Znf_RING"/>
</dbReference>
<dbReference type="STRING" id="225164.V4B5K4"/>
<keyword evidence="5" id="KW-0812">Transmembrane</keyword>
<reference evidence="7 8" key="1">
    <citation type="journal article" date="2013" name="Nature">
        <title>Insights into bilaterian evolution from three spiralian genomes.</title>
        <authorList>
            <person name="Simakov O."/>
            <person name="Marletaz F."/>
            <person name="Cho S.J."/>
            <person name="Edsinger-Gonzales E."/>
            <person name="Havlak P."/>
            <person name="Hellsten U."/>
            <person name="Kuo D.H."/>
            <person name="Larsson T."/>
            <person name="Lv J."/>
            <person name="Arendt D."/>
            <person name="Savage R."/>
            <person name="Osoegawa K."/>
            <person name="de Jong P."/>
            <person name="Grimwood J."/>
            <person name="Chapman J.A."/>
            <person name="Shapiro H."/>
            <person name="Aerts A."/>
            <person name="Otillar R.P."/>
            <person name="Terry A.Y."/>
            <person name="Boore J.L."/>
            <person name="Grigoriev I.V."/>
            <person name="Lindberg D.R."/>
            <person name="Seaver E.C."/>
            <person name="Weisblat D.A."/>
            <person name="Putnam N.H."/>
            <person name="Rokhsar D.S."/>
        </authorList>
    </citation>
    <scope>NUCLEOTIDE SEQUENCE [LARGE SCALE GENOMIC DNA]</scope>
</reference>
<dbReference type="EMBL" id="KB200129">
    <property type="protein sequence ID" value="ESP02821.1"/>
    <property type="molecule type" value="Genomic_DNA"/>
</dbReference>
<feature type="transmembrane region" description="Helical" evidence="5">
    <location>
        <begin position="18"/>
        <end position="38"/>
    </location>
</feature>
<dbReference type="SUPFAM" id="SSF57850">
    <property type="entry name" value="RING/U-box"/>
    <property type="match status" value="1"/>
</dbReference>
<dbReference type="Proteomes" id="UP000030746">
    <property type="component" value="Unassembled WGS sequence"/>
</dbReference>
<dbReference type="OMA" id="WGVCIRE"/>
<dbReference type="InterPro" id="IPR013083">
    <property type="entry name" value="Znf_RING/FYVE/PHD"/>
</dbReference>
<dbReference type="RefSeq" id="XP_009046291.1">
    <property type="nucleotide sequence ID" value="XM_009048043.1"/>
</dbReference>
<keyword evidence="8" id="KW-1185">Reference proteome</keyword>
<dbReference type="CTD" id="20237100"/>
<dbReference type="PANTHER" id="PTHR15379">
    <property type="entry name" value="CELL GROWTH REGULATOR WITH RING FINGER DOMAIN PROTEIN 1"/>
    <property type="match status" value="1"/>
</dbReference>
<keyword evidence="3" id="KW-0862">Zinc</keyword>
<evidence type="ECO:0000313" key="8">
    <source>
        <dbReference type="Proteomes" id="UP000030746"/>
    </source>
</evidence>
<dbReference type="KEGG" id="lgi:LOTGIDRAFT_156768"/>
<sequence length="329" mass="38181">MADDLSVLLSWFANISNYYSIIIVLLCFCGMVIFIFRLNAEHIFSSRIIAFNSPPIKNEMMYIKNPFYCELGKKNTSVKDGIYLKVSYTQPVVMYFIWGAPIDDVFKAFLRSTAIVKEELEDSMYLNNHSLHVKKIDGFANCSEEIYLNCPSSLETCDFGHPSRKLYPLVLLMYNKEYIEEKEHENKVKILMTIFHVEDENAVYKSYIIGQYIKLNQGQVFNLQSIFVSTSTDNDNNSNNADEDMCVVCQVFVISHVILPCRHACVCYQCFNKLTTCPMCRTDIDSYFTLNGFHITPEVVENIPDSHPVNSLTRWEMWNNRLNEFLGYR</sequence>
<dbReference type="Gene3D" id="3.30.40.10">
    <property type="entry name" value="Zinc/RING finger domain, C3HC4 (zinc finger)"/>
    <property type="match status" value="1"/>
</dbReference>
<organism evidence="7 8">
    <name type="scientific">Lottia gigantea</name>
    <name type="common">Giant owl limpet</name>
    <dbReference type="NCBI Taxonomy" id="225164"/>
    <lineage>
        <taxon>Eukaryota</taxon>
        <taxon>Metazoa</taxon>
        <taxon>Spiralia</taxon>
        <taxon>Lophotrochozoa</taxon>
        <taxon>Mollusca</taxon>
        <taxon>Gastropoda</taxon>
        <taxon>Patellogastropoda</taxon>
        <taxon>Lottioidea</taxon>
        <taxon>Lottiidae</taxon>
        <taxon>Lottia</taxon>
    </lineage>
</organism>
<gene>
    <name evidence="7" type="ORF">LOTGIDRAFT_156768</name>
</gene>
<dbReference type="InterPro" id="IPR042496">
    <property type="entry name" value="CGRF1"/>
</dbReference>
<dbReference type="GO" id="GO:0008270">
    <property type="term" value="F:zinc ion binding"/>
    <property type="evidence" value="ECO:0007669"/>
    <property type="project" value="UniProtKB-KW"/>
</dbReference>
<accession>V4B5K4</accession>
<evidence type="ECO:0000256" key="3">
    <source>
        <dbReference type="ARBA" id="ARBA00022833"/>
    </source>
</evidence>
<dbReference type="FunFam" id="1.10.1170.10:FF:000002">
    <property type="entry name" value="Baculoviral IAP repeat containing 7"/>
    <property type="match status" value="1"/>
</dbReference>
<keyword evidence="2 4" id="KW-0863">Zinc-finger</keyword>
<evidence type="ECO:0000256" key="2">
    <source>
        <dbReference type="ARBA" id="ARBA00022771"/>
    </source>
</evidence>
<dbReference type="AlphaFoldDB" id="V4B5K4"/>